<dbReference type="PRINTS" id="PR00069">
    <property type="entry name" value="ALDKETRDTASE"/>
</dbReference>
<dbReference type="EC" id="2.4.1.17" evidence="8"/>
<dbReference type="InterPro" id="IPR002213">
    <property type="entry name" value="UDP_glucos_trans"/>
</dbReference>
<dbReference type="SUPFAM" id="SSF53756">
    <property type="entry name" value="UDP-Glycosyltransferase/glycogen phosphorylase"/>
    <property type="match status" value="1"/>
</dbReference>
<comment type="similarity">
    <text evidence="2 7">Belongs to the UDP-glycosyltransferase family.</text>
</comment>
<dbReference type="InterPro" id="IPR023210">
    <property type="entry name" value="NADP_OxRdtase_dom"/>
</dbReference>
<dbReference type="Proteomes" id="UP000275408">
    <property type="component" value="Unassembled WGS sequence"/>
</dbReference>
<evidence type="ECO:0000313" key="10">
    <source>
        <dbReference type="EMBL" id="RMX50476.1"/>
    </source>
</evidence>
<dbReference type="AlphaFoldDB" id="A0A3M6UA61"/>
<dbReference type="InterPro" id="IPR018170">
    <property type="entry name" value="Aldo/ket_reductase_CS"/>
</dbReference>
<dbReference type="FunFam" id="3.20.20.100:FF:000006">
    <property type="entry name" value="Aldo-keto reductase family 1 member A1"/>
    <property type="match status" value="1"/>
</dbReference>
<name>A0A3M6UA61_POCDA</name>
<evidence type="ECO:0000256" key="3">
    <source>
        <dbReference type="ARBA" id="ARBA00022676"/>
    </source>
</evidence>
<dbReference type="GO" id="GO:0016491">
    <property type="term" value="F:oxidoreductase activity"/>
    <property type="evidence" value="ECO:0007669"/>
    <property type="project" value="UniProtKB-KW"/>
</dbReference>
<keyword evidence="6" id="KW-0560">Oxidoreductase</keyword>
<dbReference type="STRING" id="46731.A0A3M6UA61"/>
<gene>
    <name evidence="10" type="ORF">pdam_00009210</name>
</gene>
<keyword evidence="11" id="KW-1185">Reference proteome</keyword>
<evidence type="ECO:0000256" key="1">
    <source>
        <dbReference type="ARBA" id="ARBA00007905"/>
    </source>
</evidence>
<dbReference type="InterPro" id="IPR035595">
    <property type="entry name" value="UDP_glycos_trans_CS"/>
</dbReference>
<protein>
    <recommendedName>
        <fullName evidence="8">UDP-glucuronosyltransferase</fullName>
        <ecNumber evidence="8">2.4.1.17</ecNumber>
    </recommendedName>
</protein>
<dbReference type="PROSITE" id="PS00062">
    <property type="entry name" value="ALDOKETO_REDUCTASE_2"/>
    <property type="match status" value="1"/>
</dbReference>
<comment type="subcellular location">
    <subcellularLocation>
        <location evidence="8">Membrane</location>
        <topology evidence="8">Single-pass membrane protein</topology>
    </subcellularLocation>
</comment>
<dbReference type="Gene3D" id="3.40.50.2000">
    <property type="entry name" value="Glycogen Phosphorylase B"/>
    <property type="match status" value="1"/>
</dbReference>
<dbReference type="EMBL" id="RCHS01001944">
    <property type="protein sequence ID" value="RMX50476.1"/>
    <property type="molecule type" value="Genomic_DNA"/>
</dbReference>
<evidence type="ECO:0000256" key="2">
    <source>
        <dbReference type="ARBA" id="ARBA00009995"/>
    </source>
</evidence>
<dbReference type="FunFam" id="3.40.50.2000:FF:000021">
    <property type="entry name" value="UDP-glucuronosyltransferase"/>
    <property type="match status" value="1"/>
</dbReference>
<evidence type="ECO:0000259" key="9">
    <source>
        <dbReference type="Pfam" id="PF00248"/>
    </source>
</evidence>
<keyword evidence="4 7" id="KW-0808">Transferase</keyword>
<organism evidence="10 11">
    <name type="scientific">Pocillopora damicornis</name>
    <name type="common">Cauliflower coral</name>
    <name type="synonym">Millepora damicornis</name>
    <dbReference type="NCBI Taxonomy" id="46731"/>
    <lineage>
        <taxon>Eukaryota</taxon>
        <taxon>Metazoa</taxon>
        <taxon>Cnidaria</taxon>
        <taxon>Anthozoa</taxon>
        <taxon>Hexacorallia</taxon>
        <taxon>Scleractinia</taxon>
        <taxon>Astrocoeniina</taxon>
        <taxon>Pocilloporidae</taxon>
        <taxon>Pocillopora</taxon>
    </lineage>
</organism>
<evidence type="ECO:0000256" key="8">
    <source>
        <dbReference type="RuleBase" id="RU362059"/>
    </source>
</evidence>
<comment type="similarity">
    <text evidence="1">Belongs to the aldo/keto reductase family.</text>
</comment>
<evidence type="ECO:0000256" key="6">
    <source>
        <dbReference type="ARBA" id="ARBA00023002"/>
    </source>
</evidence>
<dbReference type="InterPro" id="IPR020471">
    <property type="entry name" value="AKR"/>
</dbReference>
<dbReference type="PROSITE" id="PS00375">
    <property type="entry name" value="UDPGT"/>
    <property type="match status" value="1"/>
</dbReference>
<dbReference type="OrthoDB" id="416253at2759"/>
<reference evidence="10 11" key="1">
    <citation type="journal article" date="2018" name="Sci. Rep.">
        <title>Comparative analysis of the Pocillopora damicornis genome highlights role of immune system in coral evolution.</title>
        <authorList>
            <person name="Cunning R."/>
            <person name="Bay R.A."/>
            <person name="Gillette P."/>
            <person name="Baker A.C."/>
            <person name="Traylor-Knowles N."/>
        </authorList>
    </citation>
    <scope>NUCLEOTIDE SEQUENCE [LARGE SCALE GENOMIC DNA]</scope>
    <source>
        <strain evidence="10">RSMAS</strain>
        <tissue evidence="10">Whole animal</tissue>
    </source>
</reference>
<comment type="catalytic activity">
    <reaction evidence="8">
        <text>glucuronate acceptor + UDP-alpha-D-glucuronate = acceptor beta-D-glucuronoside + UDP + H(+)</text>
        <dbReference type="Rhea" id="RHEA:21032"/>
        <dbReference type="ChEBI" id="CHEBI:15378"/>
        <dbReference type="ChEBI" id="CHEBI:58052"/>
        <dbReference type="ChEBI" id="CHEBI:58223"/>
        <dbReference type="ChEBI" id="CHEBI:132367"/>
        <dbReference type="ChEBI" id="CHEBI:132368"/>
        <dbReference type="EC" id="2.4.1.17"/>
    </reaction>
</comment>
<dbReference type="CDD" id="cd03784">
    <property type="entry name" value="GT1_Gtf-like"/>
    <property type="match status" value="1"/>
</dbReference>
<dbReference type="GO" id="GO:0015020">
    <property type="term" value="F:glucuronosyltransferase activity"/>
    <property type="evidence" value="ECO:0007669"/>
    <property type="project" value="UniProtKB-EC"/>
</dbReference>
<keyword evidence="5" id="KW-0521">NADP</keyword>
<dbReference type="PANTHER" id="PTHR11732">
    <property type="entry name" value="ALDO/KETO REDUCTASE"/>
    <property type="match status" value="1"/>
</dbReference>
<evidence type="ECO:0000313" key="11">
    <source>
        <dbReference type="Proteomes" id="UP000275408"/>
    </source>
</evidence>
<sequence>METIKLSNGGSLPALGLGTWKSKPDKVTYAVEMAIKAGYRHIDCAAVYGNEKEVGQALKSCIGKTVNRKDLFITSKLWNTKHNPTDVHSAAEQTLSDLGLNYLDLYLIHWPVSFKDGDVSFPKDDDGNIIYAYHDPCDTWKAMETLVDDGLVKAIGLSNFNSKQVDDILSKSRIKPAVLQVECHPYFNQAQLIEHYRKRDIVVTAYSPLGSPGRPQAKQEDWSLLHDPKIEEIANEYGKSPAQVCIRFQIQRGVSVIPKSVTPAHIQSNFEVFDFILSDEDMRLIESINKSWRALIPMKEFSLETLSVRSYSSLKEKYNITPEVSYREAVASAELVLFNGHYAVECPQSLLPGQIILGPIAVKPEPDPLPPDLADFIKDSGGQGFIIASFGSYAKMTISNRTIDVLAAAFGKLKQKIIWKHKGYIPSSVGPNIKVVNWIPQNDLLAHKDIKAFVSHAGTNSYYESAYHGVPVVAVPLFIDHFSNARKAEYFGIATVLDHQTMNAEELFEAIQLVMNEPSIYDTGIDMPILSP</sequence>
<feature type="domain" description="NADP-dependent oxidoreductase" evidence="9">
    <location>
        <begin position="15"/>
        <end position="289"/>
    </location>
</feature>
<dbReference type="InterPro" id="IPR036812">
    <property type="entry name" value="NAD(P)_OxRdtase_dom_sf"/>
</dbReference>
<dbReference type="PROSITE" id="PS00798">
    <property type="entry name" value="ALDOKETO_REDUCTASE_1"/>
    <property type="match status" value="1"/>
</dbReference>
<dbReference type="GO" id="GO:0016020">
    <property type="term" value="C:membrane"/>
    <property type="evidence" value="ECO:0007669"/>
    <property type="project" value="UniProtKB-SubCell"/>
</dbReference>
<keyword evidence="3 7" id="KW-0328">Glycosyltransferase</keyword>
<proteinExistence type="inferred from homology"/>
<dbReference type="SUPFAM" id="SSF51430">
    <property type="entry name" value="NAD(P)-linked oxidoreductase"/>
    <property type="match status" value="1"/>
</dbReference>
<evidence type="ECO:0000256" key="5">
    <source>
        <dbReference type="ARBA" id="ARBA00022857"/>
    </source>
</evidence>
<evidence type="ECO:0000256" key="4">
    <source>
        <dbReference type="ARBA" id="ARBA00022679"/>
    </source>
</evidence>
<accession>A0A3M6UA61</accession>
<evidence type="ECO:0000256" key="7">
    <source>
        <dbReference type="RuleBase" id="RU003718"/>
    </source>
</evidence>
<dbReference type="Pfam" id="PF00201">
    <property type="entry name" value="UDPGT"/>
    <property type="match status" value="1"/>
</dbReference>
<dbReference type="Pfam" id="PF00248">
    <property type="entry name" value="Aldo_ket_red"/>
    <property type="match status" value="1"/>
</dbReference>
<dbReference type="Gene3D" id="3.20.20.100">
    <property type="entry name" value="NADP-dependent oxidoreductase domain"/>
    <property type="match status" value="1"/>
</dbReference>
<comment type="caution">
    <text evidence="10">The sequence shown here is derived from an EMBL/GenBank/DDBJ whole genome shotgun (WGS) entry which is preliminary data.</text>
</comment>